<dbReference type="AlphaFoldDB" id="A0A0C3CDJ7"/>
<feature type="transmembrane region" description="Helical" evidence="2">
    <location>
        <begin position="6"/>
        <end position="28"/>
    </location>
</feature>
<dbReference type="OrthoDB" id="3256745at2759"/>
<feature type="transmembrane region" description="Helical" evidence="2">
    <location>
        <begin position="422"/>
        <end position="445"/>
    </location>
</feature>
<keyword evidence="2" id="KW-0812">Transmembrane</keyword>
<protein>
    <submittedName>
        <fullName evidence="3">Uncharacterized protein</fullName>
    </submittedName>
</protein>
<dbReference type="Proteomes" id="UP000054166">
    <property type="component" value="Unassembled WGS sequence"/>
</dbReference>
<dbReference type="EMBL" id="KN832978">
    <property type="protein sequence ID" value="KIM87782.1"/>
    <property type="molecule type" value="Genomic_DNA"/>
</dbReference>
<reference evidence="4" key="2">
    <citation type="submission" date="2015-01" db="EMBL/GenBank/DDBJ databases">
        <title>Evolutionary Origins and Diversification of the Mycorrhizal Mutualists.</title>
        <authorList>
            <consortium name="DOE Joint Genome Institute"/>
            <consortium name="Mycorrhizal Genomics Consortium"/>
            <person name="Kohler A."/>
            <person name="Kuo A."/>
            <person name="Nagy L.G."/>
            <person name="Floudas D."/>
            <person name="Copeland A."/>
            <person name="Barry K.W."/>
            <person name="Cichocki N."/>
            <person name="Veneault-Fourrey C."/>
            <person name="LaButti K."/>
            <person name="Lindquist E.A."/>
            <person name="Lipzen A."/>
            <person name="Lundell T."/>
            <person name="Morin E."/>
            <person name="Murat C."/>
            <person name="Riley R."/>
            <person name="Ohm R."/>
            <person name="Sun H."/>
            <person name="Tunlid A."/>
            <person name="Henrissat B."/>
            <person name="Grigoriev I.V."/>
            <person name="Hibbett D.S."/>
            <person name="Martin F."/>
        </authorList>
    </citation>
    <scope>NUCLEOTIDE SEQUENCE [LARGE SCALE GENOMIC DNA]</scope>
    <source>
        <strain evidence="4">F 1598</strain>
    </source>
</reference>
<organism evidence="3 4">
    <name type="scientific">Piloderma croceum (strain F 1598)</name>
    <dbReference type="NCBI Taxonomy" id="765440"/>
    <lineage>
        <taxon>Eukaryota</taxon>
        <taxon>Fungi</taxon>
        <taxon>Dikarya</taxon>
        <taxon>Basidiomycota</taxon>
        <taxon>Agaricomycotina</taxon>
        <taxon>Agaricomycetes</taxon>
        <taxon>Agaricomycetidae</taxon>
        <taxon>Atheliales</taxon>
        <taxon>Atheliaceae</taxon>
        <taxon>Piloderma</taxon>
    </lineage>
</organism>
<feature type="region of interest" description="Disordered" evidence="1">
    <location>
        <begin position="312"/>
        <end position="332"/>
    </location>
</feature>
<dbReference type="HOGENOM" id="CLU_042883_0_0_1"/>
<name>A0A0C3CDJ7_PILCF</name>
<feature type="compositionally biased region" description="Low complexity" evidence="1">
    <location>
        <begin position="233"/>
        <end position="250"/>
    </location>
</feature>
<proteinExistence type="predicted"/>
<keyword evidence="2" id="KW-1133">Transmembrane helix</keyword>
<evidence type="ECO:0000313" key="3">
    <source>
        <dbReference type="EMBL" id="KIM87782.1"/>
    </source>
</evidence>
<reference evidence="3 4" key="1">
    <citation type="submission" date="2014-04" db="EMBL/GenBank/DDBJ databases">
        <authorList>
            <consortium name="DOE Joint Genome Institute"/>
            <person name="Kuo A."/>
            <person name="Tarkka M."/>
            <person name="Buscot F."/>
            <person name="Kohler A."/>
            <person name="Nagy L.G."/>
            <person name="Floudas D."/>
            <person name="Copeland A."/>
            <person name="Barry K.W."/>
            <person name="Cichocki N."/>
            <person name="Veneault-Fourrey C."/>
            <person name="LaButti K."/>
            <person name="Lindquist E.A."/>
            <person name="Lipzen A."/>
            <person name="Lundell T."/>
            <person name="Morin E."/>
            <person name="Murat C."/>
            <person name="Sun H."/>
            <person name="Tunlid A."/>
            <person name="Henrissat B."/>
            <person name="Grigoriev I.V."/>
            <person name="Hibbett D.S."/>
            <person name="Martin F."/>
            <person name="Nordberg H.P."/>
            <person name="Cantor M.N."/>
            <person name="Hua S.X."/>
        </authorList>
    </citation>
    <scope>NUCLEOTIDE SEQUENCE [LARGE SCALE GENOMIC DNA]</scope>
    <source>
        <strain evidence="3 4">F 1598</strain>
    </source>
</reference>
<feature type="region of interest" description="Disordered" evidence="1">
    <location>
        <begin position="215"/>
        <end position="254"/>
    </location>
</feature>
<feature type="transmembrane region" description="Helical" evidence="2">
    <location>
        <begin position="161"/>
        <end position="184"/>
    </location>
</feature>
<gene>
    <name evidence="3" type="ORF">PILCRDRAFT_814501</name>
</gene>
<accession>A0A0C3CDJ7</accession>
<evidence type="ECO:0000256" key="2">
    <source>
        <dbReference type="SAM" id="Phobius"/>
    </source>
</evidence>
<feature type="transmembrane region" description="Helical" evidence="2">
    <location>
        <begin position="40"/>
        <end position="59"/>
    </location>
</feature>
<dbReference type="InParanoid" id="A0A0C3CDJ7"/>
<feature type="transmembrane region" description="Helical" evidence="2">
    <location>
        <begin position="79"/>
        <end position="101"/>
    </location>
</feature>
<feature type="transmembrane region" description="Helical" evidence="2">
    <location>
        <begin position="117"/>
        <end position="141"/>
    </location>
</feature>
<sequence>MLPFALKAVWFALCVLGTVSAWVTLFAFARAVGSYWGPMFYCIALTLMQSAICLGMIWQMDPFLMPRNFCLAQIAVINFSAFLLTGICACLSITITLLVLWPAQNTPTSSPFKWRNLYIIPLAVFPVMGTVAEMVVGVKLGATQPADNIHCDVNHPLWARFLGYAGLPLLESIPCCFLAIFALIRIARMHQIHERLSRDVAIGYTFDVTTFSVRPSTASKHEPDDTLYPNPSPHFSSSSSPRAVTSSRPPSAIPGPSAIVATAFLSPGSHFRNEASARQFHLPFKTTDESESQGSLVSPNSLPQDVHVRVDSHASSALPASTPLDHADNNDDLRRASPYIVSEDRDVGSDATREDLSNFDDRVSSVVFNRDPSPKSELDVERGIMDREQHRTHEDPRYATLRERSSQLALPPQKLFASIWRLLLFQLGFWIVQALMILSTLICVIKNRPPMAFGTEHVAALLSAWGPFIIFSHQDGVRKQLIFWRRPVTAP</sequence>
<evidence type="ECO:0000256" key="1">
    <source>
        <dbReference type="SAM" id="MobiDB-lite"/>
    </source>
</evidence>
<keyword evidence="4" id="KW-1185">Reference proteome</keyword>
<evidence type="ECO:0000313" key="4">
    <source>
        <dbReference type="Proteomes" id="UP000054166"/>
    </source>
</evidence>
<keyword evidence="2" id="KW-0472">Membrane</keyword>